<gene>
    <name evidence="1" type="ORF">DHETER_LOCUS7425</name>
</gene>
<evidence type="ECO:0000313" key="1">
    <source>
        <dbReference type="EMBL" id="CAG8605525.1"/>
    </source>
</evidence>
<reference evidence="1" key="1">
    <citation type="submission" date="2021-06" db="EMBL/GenBank/DDBJ databases">
        <authorList>
            <person name="Kallberg Y."/>
            <person name="Tangrot J."/>
            <person name="Rosling A."/>
        </authorList>
    </citation>
    <scope>NUCLEOTIDE SEQUENCE</scope>
    <source>
        <strain evidence="1">IL203A</strain>
    </source>
</reference>
<comment type="caution">
    <text evidence="1">The sequence shown here is derived from an EMBL/GenBank/DDBJ whole genome shotgun (WGS) entry which is preliminary data.</text>
</comment>
<feature type="non-terminal residue" evidence="1">
    <location>
        <position position="438"/>
    </location>
</feature>
<dbReference type="EMBL" id="CAJVPU010010424">
    <property type="protein sequence ID" value="CAG8605525.1"/>
    <property type="molecule type" value="Genomic_DNA"/>
</dbReference>
<keyword evidence="2" id="KW-1185">Reference proteome</keyword>
<name>A0ACA9MS47_9GLOM</name>
<protein>
    <submittedName>
        <fullName evidence="1">11274_t:CDS:1</fullName>
    </submittedName>
</protein>
<organism evidence="1 2">
    <name type="scientific">Dentiscutata heterogama</name>
    <dbReference type="NCBI Taxonomy" id="1316150"/>
    <lineage>
        <taxon>Eukaryota</taxon>
        <taxon>Fungi</taxon>
        <taxon>Fungi incertae sedis</taxon>
        <taxon>Mucoromycota</taxon>
        <taxon>Glomeromycotina</taxon>
        <taxon>Glomeromycetes</taxon>
        <taxon>Diversisporales</taxon>
        <taxon>Gigasporaceae</taxon>
        <taxon>Dentiscutata</taxon>
    </lineage>
</organism>
<sequence length="438" mass="49510">METSCNLVISSLFYILLSFLIISISTESNLQITNCPNLQLTPNNTKCTNFTYTESTQNTTSPQSQPYAIDIQFYDDGTSLIHLVRNNNTEHCFEPILRIRIIHLNGSVTEINTNLNLDSVNYCLFNDTGKMVNPISIRPLKKPFILVSYMNTTNSEYWEEWGAVLNWDGEILSSISITSSIPLESPKKSLIEININKELGFLRAVVFVDFINATQYSVDANGNLSLLSAGILLSYNTTIFTSLTTADEGYLILYVTYKNQDDFLSPLGGLYASFVAYNKTFSNPSDNPILLFQITRPHMKINAVHCDAHFGFCYYCVASIIYNNTVYYEEIIFCQETSIIFNQLHRIPNETNVPWSVSSTPVGGYIFSAVVDTTCFIYIYDIDHYLNYAKVNLTYFNTTSIGAYSILKNNNTLLFSLRDTNSKNTTWSLLAVQLPKTS</sequence>
<accession>A0ACA9MS47</accession>
<dbReference type="Proteomes" id="UP000789702">
    <property type="component" value="Unassembled WGS sequence"/>
</dbReference>
<proteinExistence type="predicted"/>
<evidence type="ECO:0000313" key="2">
    <source>
        <dbReference type="Proteomes" id="UP000789702"/>
    </source>
</evidence>